<gene>
    <name evidence="1" type="ORF">SAMN04488047_10943</name>
</gene>
<dbReference type="Proteomes" id="UP000199356">
    <property type="component" value="Unassembled WGS sequence"/>
</dbReference>
<reference evidence="1 2" key="1">
    <citation type="submission" date="2016-10" db="EMBL/GenBank/DDBJ databases">
        <authorList>
            <person name="de Groot N.N."/>
        </authorList>
    </citation>
    <scope>NUCLEOTIDE SEQUENCE [LARGE SCALE GENOMIC DNA]</scope>
    <source>
        <strain evidence="1 2">DSM 19547</strain>
    </source>
</reference>
<evidence type="ECO:0000313" key="2">
    <source>
        <dbReference type="Proteomes" id="UP000199356"/>
    </source>
</evidence>
<dbReference type="EMBL" id="FOXA01000009">
    <property type="protein sequence ID" value="SFP60900.1"/>
    <property type="molecule type" value="Genomic_DNA"/>
</dbReference>
<dbReference type="RefSeq" id="WP_177215145.1">
    <property type="nucleotide sequence ID" value="NZ_FOXA01000009.1"/>
</dbReference>
<sequence>MVSQDSRAQWSDWARADEIVGTYDDCDDGGRSFDILETAIPRGDPHSTLTAGSIEIGI</sequence>
<accession>A0A1I5RR62</accession>
<proteinExistence type="predicted"/>
<evidence type="ECO:0000313" key="1">
    <source>
        <dbReference type="EMBL" id="SFP60900.1"/>
    </source>
</evidence>
<name>A0A1I5RR62_9RHOB</name>
<protein>
    <submittedName>
        <fullName evidence="1">Uncharacterized protein</fullName>
    </submittedName>
</protein>
<organism evidence="1 2">
    <name type="scientific">Tranquillimonas alkanivorans</name>
    <dbReference type="NCBI Taxonomy" id="441119"/>
    <lineage>
        <taxon>Bacteria</taxon>
        <taxon>Pseudomonadati</taxon>
        <taxon>Pseudomonadota</taxon>
        <taxon>Alphaproteobacteria</taxon>
        <taxon>Rhodobacterales</taxon>
        <taxon>Roseobacteraceae</taxon>
        <taxon>Tranquillimonas</taxon>
    </lineage>
</organism>
<dbReference type="AlphaFoldDB" id="A0A1I5RR62"/>
<keyword evidence="2" id="KW-1185">Reference proteome</keyword>